<feature type="transmembrane region" description="Helical" evidence="6">
    <location>
        <begin position="282"/>
        <end position="300"/>
    </location>
</feature>
<dbReference type="GO" id="GO:0043190">
    <property type="term" value="C:ATP-binding cassette (ABC) transporter complex"/>
    <property type="evidence" value="ECO:0007669"/>
    <property type="project" value="InterPro"/>
</dbReference>
<feature type="transmembrane region" description="Helical" evidence="6">
    <location>
        <begin position="61"/>
        <end position="79"/>
    </location>
</feature>
<feature type="transmembrane region" description="Helical" evidence="6">
    <location>
        <begin position="338"/>
        <end position="360"/>
    </location>
</feature>
<name>A0A1I6DZB5_9RHOB</name>
<keyword evidence="2" id="KW-1003">Cell membrane</keyword>
<evidence type="ECO:0000256" key="2">
    <source>
        <dbReference type="ARBA" id="ARBA00022475"/>
    </source>
</evidence>
<evidence type="ECO:0000256" key="4">
    <source>
        <dbReference type="ARBA" id="ARBA00022989"/>
    </source>
</evidence>
<dbReference type="PANTHER" id="PTHR33529:SF2">
    <property type="entry name" value="LIPOPOLYSACCHARIDE EXPORT SYSTEM PERMEASE PROTEIN LPTG"/>
    <property type="match status" value="1"/>
</dbReference>
<keyword evidence="4 6" id="KW-1133">Transmembrane helix</keyword>
<keyword evidence="8" id="KW-1185">Reference proteome</keyword>
<dbReference type="EMBL" id="FOYI01000006">
    <property type="protein sequence ID" value="SFR10763.1"/>
    <property type="molecule type" value="Genomic_DNA"/>
</dbReference>
<evidence type="ECO:0000256" key="3">
    <source>
        <dbReference type="ARBA" id="ARBA00022692"/>
    </source>
</evidence>
<accession>A0A1I6DZB5</accession>
<gene>
    <name evidence="7" type="ORF">SAMN04515673_106115</name>
</gene>
<sequence length="365" mass="39781">MILHRYFARKFLLTFLAVFAIFAAFLALLDLVEQIRRFDSDEVGFRQALGLTALKIPETLYEFLPLIMILSGLSLFLGVARSSELVVTRAAGRSAMRALIAPFLVALVIGGVAIAVVNPLIAATIKRYDVLSAQYRDGIESVFSISREGVWLRQGSAEGQTVIRANSANADGTQLFGVSFVAFDPGGTPVRRIEAGQASLSDGYWLLDDAKSWPLAAGSNAEVNAERSAEIRVASTLTRERIAASVGSPATIPFWDLRAYIRQLDAAGFSTRRHNVWFQTELARPLFLASMVLIAAAFTMRHTRFGSTGLMVLLAVLLAFTFYFIRNFALILGENGQIPVLLAAWAPPLAAIFLSLGLILHLEDG</sequence>
<organism evidence="7 8">
    <name type="scientific">Poseidonocella sedimentorum</name>
    <dbReference type="NCBI Taxonomy" id="871652"/>
    <lineage>
        <taxon>Bacteria</taxon>
        <taxon>Pseudomonadati</taxon>
        <taxon>Pseudomonadota</taxon>
        <taxon>Alphaproteobacteria</taxon>
        <taxon>Rhodobacterales</taxon>
        <taxon>Roseobacteraceae</taxon>
        <taxon>Poseidonocella</taxon>
    </lineage>
</organism>
<evidence type="ECO:0000256" key="1">
    <source>
        <dbReference type="ARBA" id="ARBA00004651"/>
    </source>
</evidence>
<dbReference type="InterPro" id="IPR005495">
    <property type="entry name" value="LptG/LptF_permease"/>
</dbReference>
<dbReference type="AlphaFoldDB" id="A0A1I6DZB5"/>
<comment type="subcellular location">
    <subcellularLocation>
        <location evidence="1">Cell membrane</location>
        <topology evidence="1">Multi-pass membrane protein</topology>
    </subcellularLocation>
</comment>
<dbReference type="GO" id="GO:0055085">
    <property type="term" value="P:transmembrane transport"/>
    <property type="evidence" value="ECO:0007669"/>
    <property type="project" value="InterPro"/>
</dbReference>
<dbReference type="OrthoDB" id="9798468at2"/>
<dbReference type="STRING" id="871652.SAMN04515673_106115"/>
<evidence type="ECO:0000313" key="7">
    <source>
        <dbReference type="EMBL" id="SFR10763.1"/>
    </source>
</evidence>
<keyword evidence="3 6" id="KW-0812">Transmembrane</keyword>
<dbReference type="NCBIfam" id="TIGR04408">
    <property type="entry name" value="LptG_lptG"/>
    <property type="match status" value="1"/>
</dbReference>
<keyword evidence="5 6" id="KW-0472">Membrane</keyword>
<dbReference type="RefSeq" id="WP_092080346.1">
    <property type="nucleotide sequence ID" value="NZ_FOYI01000006.1"/>
</dbReference>
<proteinExistence type="predicted"/>
<evidence type="ECO:0000256" key="6">
    <source>
        <dbReference type="SAM" id="Phobius"/>
    </source>
</evidence>
<dbReference type="InterPro" id="IPR030923">
    <property type="entry name" value="LptG"/>
</dbReference>
<feature type="transmembrane region" description="Helical" evidence="6">
    <location>
        <begin position="312"/>
        <end position="332"/>
    </location>
</feature>
<reference evidence="7 8" key="1">
    <citation type="submission" date="2016-10" db="EMBL/GenBank/DDBJ databases">
        <authorList>
            <person name="de Groot N.N."/>
        </authorList>
    </citation>
    <scope>NUCLEOTIDE SEQUENCE [LARGE SCALE GENOMIC DNA]</scope>
    <source>
        <strain evidence="8">KMM 9023,NRIC 0796,JCM 17311,KCTC 23692</strain>
    </source>
</reference>
<dbReference type="PANTHER" id="PTHR33529">
    <property type="entry name" value="SLR0882 PROTEIN-RELATED"/>
    <property type="match status" value="1"/>
</dbReference>
<dbReference type="Proteomes" id="UP000199302">
    <property type="component" value="Unassembled WGS sequence"/>
</dbReference>
<protein>
    <submittedName>
        <fullName evidence="7">Lipopolysaccharide export system permease protein</fullName>
    </submittedName>
</protein>
<feature type="transmembrane region" description="Helical" evidence="6">
    <location>
        <begin position="99"/>
        <end position="121"/>
    </location>
</feature>
<dbReference type="GO" id="GO:0015920">
    <property type="term" value="P:lipopolysaccharide transport"/>
    <property type="evidence" value="ECO:0007669"/>
    <property type="project" value="TreeGrafter"/>
</dbReference>
<dbReference type="Pfam" id="PF03739">
    <property type="entry name" value="LptF_LptG"/>
    <property type="match status" value="1"/>
</dbReference>
<evidence type="ECO:0000256" key="5">
    <source>
        <dbReference type="ARBA" id="ARBA00023136"/>
    </source>
</evidence>
<evidence type="ECO:0000313" key="8">
    <source>
        <dbReference type="Proteomes" id="UP000199302"/>
    </source>
</evidence>